<sequence length="156" mass="17875">MHPGPVKYKLLHARVNRLIGDVLSTILHEQLHQLLGYYICGGDYKNATESQKQLCSYLYVRNVQLFEQVEYQGKRHTYSSYWGHGPAFQVLGRQVESNAFNTLEMRELYETFSLGWISACQCPQGEELCCLSTAAKTTSTRACRRLFSKNWIGKAT</sequence>
<gene>
    <name evidence="1" type="ORF">CC84DRAFT_765586</name>
</gene>
<proteinExistence type="predicted"/>
<evidence type="ECO:0000313" key="1">
    <source>
        <dbReference type="EMBL" id="OAG06482.1"/>
    </source>
</evidence>
<organism evidence="1 2">
    <name type="scientific">Paraphaeosphaeria sporulosa</name>
    <dbReference type="NCBI Taxonomy" id="1460663"/>
    <lineage>
        <taxon>Eukaryota</taxon>
        <taxon>Fungi</taxon>
        <taxon>Dikarya</taxon>
        <taxon>Ascomycota</taxon>
        <taxon>Pezizomycotina</taxon>
        <taxon>Dothideomycetes</taxon>
        <taxon>Pleosporomycetidae</taxon>
        <taxon>Pleosporales</taxon>
        <taxon>Massarineae</taxon>
        <taxon>Didymosphaeriaceae</taxon>
        <taxon>Paraphaeosphaeria</taxon>
    </lineage>
</organism>
<dbReference type="AlphaFoldDB" id="A0A177CHP2"/>
<dbReference type="InParanoid" id="A0A177CHP2"/>
<dbReference type="EMBL" id="KV441552">
    <property type="protein sequence ID" value="OAG06482.1"/>
    <property type="molecule type" value="Genomic_DNA"/>
</dbReference>
<evidence type="ECO:0000313" key="2">
    <source>
        <dbReference type="Proteomes" id="UP000077069"/>
    </source>
</evidence>
<dbReference type="GeneID" id="28770849"/>
<dbReference type="OrthoDB" id="10421807at2759"/>
<protein>
    <submittedName>
        <fullName evidence="1">Uncharacterized protein</fullName>
    </submittedName>
</protein>
<name>A0A177CHP2_9PLEO</name>
<accession>A0A177CHP2</accession>
<reference evidence="1 2" key="1">
    <citation type="submission" date="2016-05" db="EMBL/GenBank/DDBJ databases">
        <title>Comparative analysis of secretome profiles of manganese(II)-oxidizing ascomycete fungi.</title>
        <authorList>
            <consortium name="DOE Joint Genome Institute"/>
            <person name="Zeiner C.A."/>
            <person name="Purvine S.O."/>
            <person name="Zink E.M."/>
            <person name="Wu S."/>
            <person name="Pasa-Tolic L."/>
            <person name="Chaput D.L."/>
            <person name="Haridas S."/>
            <person name="Grigoriev I.V."/>
            <person name="Santelli C.M."/>
            <person name="Hansel C.M."/>
        </authorList>
    </citation>
    <scope>NUCLEOTIDE SEQUENCE [LARGE SCALE GENOMIC DNA]</scope>
    <source>
        <strain evidence="1 2">AP3s5-JAC2a</strain>
    </source>
</reference>
<dbReference type="Proteomes" id="UP000077069">
    <property type="component" value="Unassembled WGS sequence"/>
</dbReference>
<keyword evidence="2" id="KW-1185">Reference proteome</keyword>
<dbReference type="RefSeq" id="XP_018036847.1">
    <property type="nucleotide sequence ID" value="XM_018187363.1"/>
</dbReference>